<proteinExistence type="inferred from homology"/>
<dbReference type="Proteomes" id="UP000030982">
    <property type="component" value="Unassembled WGS sequence"/>
</dbReference>
<keyword evidence="2 4" id="KW-0560">Oxidoreductase</keyword>
<feature type="domain" description="D-isomer specific 2-hydroxyacid dehydrogenase NAD-binding" evidence="6">
    <location>
        <begin position="111"/>
        <end position="287"/>
    </location>
</feature>
<evidence type="ECO:0000313" key="7">
    <source>
        <dbReference type="EMBL" id="KHL03920.1"/>
    </source>
</evidence>
<evidence type="ECO:0000256" key="2">
    <source>
        <dbReference type="ARBA" id="ARBA00023002"/>
    </source>
</evidence>
<dbReference type="GO" id="GO:0016616">
    <property type="term" value="F:oxidoreductase activity, acting on the CH-OH group of donors, NAD or NADP as acceptor"/>
    <property type="evidence" value="ECO:0007669"/>
    <property type="project" value="InterPro"/>
</dbReference>
<dbReference type="InterPro" id="IPR029753">
    <property type="entry name" value="D-isomer_DH_CS"/>
</dbReference>
<dbReference type="PROSITE" id="PS00671">
    <property type="entry name" value="D_2_HYDROXYACID_DH_3"/>
    <property type="match status" value="1"/>
</dbReference>
<protein>
    <submittedName>
        <fullName evidence="7">Dehydrogenase</fullName>
    </submittedName>
</protein>
<dbReference type="SUPFAM" id="SSF52283">
    <property type="entry name" value="Formate/glycerate dehydrogenase catalytic domain-like"/>
    <property type="match status" value="1"/>
</dbReference>
<keyword evidence="8" id="KW-1185">Reference proteome</keyword>
<keyword evidence="3" id="KW-0520">NAD</keyword>
<evidence type="ECO:0000259" key="5">
    <source>
        <dbReference type="Pfam" id="PF00389"/>
    </source>
</evidence>
<dbReference type="PANTHER" id="PTHR43761:SF1">
    <property type="entry name" value="D-ISOMER SPECIFIC 2-HYDROXYACID DEHYDROGENASE CATALYTIC DOMAIN-CONTAINING PROTEIN-RELATED"/>
    <property type="match status" value="1"/>
</dbReference>
<dbReference type="AlphaFoldDB" id="A0A0B2AJW4"/>
<evidence type="ECO:0000313" key="8">
    <source>
        <dbReference type="Proteomes" id="UP000030982"/>
    </source>
</evidence>
<dbReference type="EMBL" id="JTDL01000089">
    <property type="protein sequence ID" value="KHL03920.1"/>
    <property type="molecule type" value="Genomic_DNA"/>
</dbReference>
<gene>
    <name evidence="7" type="ORF">LK10_07630</name>
</gene>
<reference evidence="7 8" key="1">
    <citation type="submission" date="2014-09" db="EMBL/GenBank/DDBJ databases">
        <title>Genome sequence of Sinomonas sp. MUSC 117.</title>
        <authorList>
            <person name="Lee L.-H."/>
        </authorList>
    </citation>
    <scope>NUCLEOTIDE SEQUENCE [LARGE SCALE GENOMIC DNA]</scope>
    <source>
        <strain evidence="7 8">MUSC 117</strain>
    </source>
</reference>
<dbReference type="GO" id="GO:0051287">
    <property type="term" value="F:NAD binding"/>
    <property type="evidence" value="ECO:0007669"/>
    <property type="project" value="InterPro"/>
</dbReference>
<evidence type="ECO:0000259" key="6">
    <source>
        <dbReference type="Pfam" id="PF02826"/>
    </source>
</evidence>
<dbReference type="InterPro" id="IPR043322">
    <property type="entry name" value="CtBP"/>
</dbReference>
<comment type="similarity">
    <text evidence="1 4">Belongs to the D-isomer specific 2-hydroxyacid dehydrogenase family.</text>
</comment>
<dbReference type="Pfam" id="PF00389">
    <property type="entry name" value="2-Hacid_dh"/>
    <property type="match status" value="1"/>
</dbReference>
<dbReference type="STRING" id="1338436.LK10_07630"/>
<dbReference type="SUPFAM" id="SSF51735">
    <property type="entry name" value="NAD(P)-binding Rossmann-fold domains"/>
    <property type="match status" value="1"/>
</dbReference>
<evidence type="ECO:0000256" key="4">
    <source>
        <dbReference type="RuleBase" id="RU003719"/>
    </source>
</evidence>
<dbReference type="PROSITE" id="PS00670">
    <property type="entry name" value="D_2_HYDROXYACID_DH_2"/>
    <property type="match status" value="1"/>
</dbReference>
<dbReference type="GO" id="GO:0003714">
    <property type="term" value="F:transcription corepressor activity"/>
    <property type="evidence" value="ECO:0007669"/>
    <property type="project" value="InterPro"/>
</dbReference>
<evidence type="ECO:0000256" key="3">
    <source>
        <dbReference type="ARBA" id="ARBA00023027"/>
    </source>
</evidence>
<organism evidence="7 8">
    <name type="scientific">Sinomonas humi</name>
    <dbReference type="NCBI Taxonomy" id="1338436"/>
    <lineage>
        <taxon>Bacteria</taxon>
        <taxon>Bacillati</taxon>
        <taxon>Actinomycetota</taxon>
        <taxon>Actinomycetes</taxon>
        <taxon>Micrococcales</taxon>
        <taxon>Micrococcaceae</taxon>
        <taxon>Sinomonas</taxon>
    </lineage>
</organism>
<name>A0A0B2AJW4_9MICC</name>
<dbReference type="FunFam" id="3.40.50.720:FF:000203">
    <property type="entry name" value="D-3-phosphoglycerate dehydrogenase (SerA)"/>
    <property type="match status" value="1"/>
</dbReference>
<dbReference type="RefSeq" id="WP_043121890.1">
    <property type="nucleotide sequence ID" value="NZ_JTDL01000089.1"/>
</dbReference>
<dbReference type="Gene3D" id="3.40.50.720">
    <property type="entry name" value="NAD(P)-binding Rossmann-like Domain"/>
    <property type="match status" value="2"/>
</dbReference>
<feature type="domain" description="D-isomer specific 2-hydroxyacid dehydrogenase catalytic" evidence="5">
    <location>
        <begin position="22"/>
        <end position="319"/>
    </location>
</feature>
<dbReference type="InterPro" id="IPR006139">
    <property type="entry name" value="D-isomer_2_OHA_DH_cat_dom"/>
</dbReference>
<dbReference type="Pfam" id="PF02826">
    <property type="entry name" value="2-Hacid_dh_C"/>
    <property type="match status" value="1"/>
</dbReference>
<dbReference type="InterPro" id="IPR036291">
    <property type="entry name" value="NAD(P)-bd_dom_sf"/>
</dbReference>
<dbReference type="InterPro" id="IPR050418">
    <property type="entry name" value="D-iso_2-hydroxyacid_DH_PdxB"/>
</dbReference>
<evidence type="ECO:0000256" key="1">
    <source>
        <dbReference type="ARBA" id="ARBA00005854"/>
    </source>
</evidence>
<comment type="caution">
    <text evidence="7">The sequence shown here is derived from an EMBL/GenBank/DDBJ whole genome shotgun (WGS) entry which is preliminary data.</text>
</comment>
<accession>A0A0B2AJW4</accession>
<dbReference type="PANTHER" id="PTHR43761">
    <property type="entry name" value="D-ISOMER SPECIFIC 2-HYDROXYACID DEHYDROGENASE FAMILY PROTEIN (AFU_ORTHOLOGUE AFUA_1G13630)"/>
    <property type="match status" value="1"/>
</dbReference>
<sequence length="324" mass="34389">MVRKPRVVVTDLDQPSLAEEEAVSAAEGFELVRAECRTEDDVIRAGEGADALIVQYAPITREVFKALPHLKVVARYGVGVDTVDLEAATDSGVAVCNVPDYGTEDVSDHAIALALSLARGVVGLDREMRSGNYSLAPVQPLHRVAGRIFGVVGLGLIGAATARKARGVGYETIGFDPVFEPGTTTPGGTAVVSFDDLIRRADVISLHVPLNAHTRHLINADVLAAMKPGAILVNTCRGGVVDTEALVEALRSGGIRAAGLDVFEQEPLPKDSPLFALPNTVLTPHAAWYSEESQVELKRRTAQNVADVLAGRKLRNIVNPEVLA</sequence>
<dbReference type="CDD" id="cd05299">
    <property type="entry name" value="CtBP_dh"/>
    <property type="match status" value="1"/>
</dbReference>
<dbReference type="InterPro" id="IPR006140">
    <property type="entry name" value="D-isomer_DH_NAD-bd"/>
</dbReference>